<evidence type="ECO:0000256" key="1">
    <source>
        <dbReference type="ARBA" id="ARBA00001933"/>
    </source>
</evidence>
<dbReference type="InterPro" id="IPR015421">
    <property type="entry name" value="PyrdxlP-dep_Trfase_major"/>
</dbReference>
<reference evidence="6 7" key="1">
    <citation type="submission" date="2016-06" db="EMBL/GenBank/DDBJ databases">
        <title>Complete genome sequence of a saline-alkali tolerant type strain Dietzia timorensis ID05-A0528T.</title>
        <authorList>
            <person name="Wu X."/>
        </authorList>
    </citation>
    <scope>NUCLEOTIDE SEQUENCE [LARGE SCALE GENOMIC DNA]</scope>
    <source>
        <strain evidence="6 7">ID05-A0528</strain>
    </source>
</reference>
<dbReference type="GO" id="GO:0008710">
    <property type="term" value="F:8-amino-7-oxononanoate synthase activity"/>
    <property type="evidence" value="ECO:0007669"/>
    <property type="project" value="UniProtKB-EC"/>
</dbReference>
<dbReference type="PANTHER" id="PTHR13693">
    <property type="entry name" value="CLASS II AMINOTRANSFERASE/8-AMINO-7-OXONONANOATE SYNTHASE"/>
    <property type="match status" value="1"/>
</dbReference>
<keyword evidence="7" id="KW-1185">Reference proteome</keyword>
<sequence>MHPIIASTQQHPVYQLKQQLAETDLSSMYHRVFSRDEIRGSDRLSMFGSNNYLGLAHHPDVIAASRAATEALGSATTGSRLLNGTYDLHADLDTAIAGLVGAESALSFPSGYQANVGTIAALLRRGNTAVVDEYVHASVLDGVKMSGAQLKKFRHNDVDDLRETLRTTDDGAGTLIIVDSVYSMEGSLAPLADICQTARDFGAAVMVDEAHGIGVFGPGGSGWVAECGVADEVDVLMGSLSKAVASTGGFIAGSEELIDVLRYTARALMFSTSSTPATAAAARASIGVIGSAEGEDLRADVLHQSTYLRTSLSKAFGTEHADYSGREVTPITPFKIGDSLRAASISRSLIGSGTYVGAALYPAVPEDGAILRLCVTAGTTSDEIDKLVDDLGELVGAS</sequence>
<evidence type="ECO:0000256" key="4">
    <source>
        <dbReference type="ARBA" id="ARBA00047715"/>
    </source>
</evidence>
<comment type="catalytic activity">
    <reaction evidence="4">
        <text>6-carboxyhexanoyl-[ACP] + L-alanine + H(+) = (8S)-8-amino-7-oxononanoate + holo-[ACP] + CO2</text>
        <dbReference type="Rhea" id="RHEA:42288"/>
        <dbReference type="Rhea" id="RHEA-COMP:9685"/>
        <dbReference type="Rhea" id="RHEA-COMP:9955"/>
        <dbReference type="ChEBI" id="CHEBI:15378"/>
        <dbReference type="ChEBI" id="CHEBI:16526"/>
        <dbReference type="ChEBI" id="CHEBI:57972"/>
        <dbReference type="ChEBI" id="CHEBI:64479"/>
        <dbReference type="ChEBI" id="CHEBI:78846"/>
        <dbReference type="ChEBI" id="CHEBI:149468"/>
        <dbReference type="EC" id="2.3.1.47"/>
    </reaction>
</comment>
<dbReference type="InterPro" id="IPR015422">
    <property type="entry name" value="PyrdxlP-dep_Trfase_small"/>
</dbReference>
<dbReference type="OrthoDB" id="9807157at2"/>
<dbReference type="Gene3D" id="3.90.1150.10">
    <property type="entry name" value="Aspartate Aminotransferase, domain 1"/>
    <property type="match status" value="1"/>
</dbReference>
<protein>
    <recommendedName>
        <fullName evidence="2">8-amino-7-oxononanoate synthase</fullName>
        <ecNumber evidence="2">2.3.1.47</ecNumber>
    </recommendedName>
</protein>
<dbReference type="EMBL" id="CP015961">
    <property type="protein sequence ID" value="ANI93419.1"/>
    <property type="molecule type" value="Genomic_DNA"/>
</dbReference>
<name>A0A173LP40_9ACTN</name>
<accession>A0A173LP40</accession>
<evidence type="ECO:0000256" key="2">
    <source>
        <dbReference type="ARBA" id="ARBA00013187"/>
    </source>
</evidence>
<keyword evidence="3" id="KW-0808">Transferase</keyword>
<dbReference type="Gene3D" id="3.40.640.10">
    <property type="entry name" value="Type I PLP-dependent aspartate aminotransferase-like (Major domain)"/>
    <property type="match status" value="1"/>
</dbReference>
<gene>
    <name evidence="6" type="ORF">BJL86_2659</name>
</gene>
<dbReference type="KEGG" id="dtm:BJL86_2659"/>
<dbReference type="EC" id="2.3.1.47" evidence="2"/>
<dbReference type="GO" id="GO:0030170">
    <property type="term" value="F:pyridoxal phosphate binding"/>
    <property type="evidence" value="ECO:0007669"/>
    <property type="project" value="InterPro"/>
</dbReference>
<evidence type="ECO:0000313" key="7">
    <source>
        <dbReference type="Proteomes" id="UP000186104"/>
    </source>
</evidence>
<dbReference type="InterPro" id="IPR050087">
    <property type="entry name" value="AON_synthase_class-II"/>
</dbReference>
<evidence type="ECO:0000313" key="6">
    <source>
        <dbReference type="EMBL" id="ANI93419.1"/>
    </source>
</evidence>
<dbReference type="InterPro" id="IPR004839">
    <property type="entry name" value="Aminotransferase_I/II_large"/>
</dbReference>
<dbReference type="Proteomes" id="UP000186104">
    <property type="component" value="Chromosome"/>
</dbReference>
<evidence type="ECO:0000256" key="3">
    <source>
        <dbReference type="ARBA" id="ARBA00022679"/>
    </source>
</evidence>
<organism evidence="6 7">
    <name type="scientific">Dietzia timorensis</name>
    <dbReference type="NCBI Taxonomy" id="499555"/>
    <lineage>
        <taxon>Bacteria</taxon>
        <taxon>Bacillati</taxon>
        <taxon>Actinomycetota</taxon>
        <taxon>Actinomycetes</taxon>
        <taxon>Mycobacteriales</taxon>
        <taxon>Dietziaceae</taxon>
        <taxon>Dietzia</taxon>
    </lineage>
</organism>
<dbReference type="SUPFAM" id="SSF53383">
    <property type="entry name" value="PLP-dependent transferases"/>
    <property type="match status" value="1"/>
</dbReference>
<dbReference type="STRING" id="499555.BJL86_2659"/>
<feature type="domain" description="Aminotransferase class I/classII large" evidence="5">
    <location>
        <begin position="47"/>
        <end position="390"/>
    </location>
</feature>
<proteinExistence type="predicted"/>
<comment type="cofactor">
    <cofactor evidence="1">
        <name>pyridoxal 5'-phosphate</name>
        <dbReference type="ChEBI" id="CHEBI:597326"/>
    </cofactor>
</comment>
<dbReference type="RefSeq" id="WP_067478239.1">
    <property type="nucleotide sequence ID" value="NZ_CP015961.1"/>
</dbReference>
<dbReference type="InterPro" id="IPR015424">
    <property type="entry name" value="PyrdxlP-dep_Trfase"/>
</dbReference>
<dbReference type="AlphaFoldDB" id="A0A173LP40"/>
<evidence type="ECO:0000259" key="5">
    <source>
        <dbReference type="Pfam" id="PF00155"/>
    </source>
</evidence>
<dbReference type="Pfam" id="PF00155">
    <property type="entry name" value="Aminotran_1_2"/>
    <property type="match status" value="1"/>
</dbReference>